<reference evidence="2 3" key="1">
    <citation type="submission" date="2016-09" db="EMBL/GenBank/DDBJ databases">
        <title>Genome Sequence of Lactobacillus sunkii Strain CG01.</title>
        <authorList>
            <person name="Poehlein A."/>
            <person name="Gabris C."/>
            <person name="Bengelsdorf F.R."/>
            <person name="Duerre P."/>
            <person name="Daniel R."/>
        </authorList>
    </citation>
    <scope>NUCLEOTIDE SEQUENCE [LARGE SCALE GENOMIC DNA]</scope>
    <source>
        <strain evidence="2 3">CG_D</strain>
    </source>
</reference>
<organism evidence="2 3">
    <name type="scientific">Lentilactobacillus sunkii</name>
    <dbReference type="NCBI Taxonomy" id="481719"/>
    <lineage>
        <taxon>Bacteria</taxon>
        <taxon>Bacillati</taxon>
        <taxon>Bacillota</taxon>
        <taxon>Bacilli</taxon>
        <taxon>Lactobacillales</taxon>
        <taxon>Lactobacillaceae</taxon>
        <taxon>Lentilactobacillus</taxon>
    </lineage>
</organism>
<dbReference type="STRING" id="481719.LASUN_07190"/>
<proteinExistence type="predicted"/>
<accession>A0A1E7XGF4</accession>
<gene>
    <name evidence="2" type="ORF">LASUN_07190</name>
</gene>
<dbReference type="RefSeq" id="WP_070367378.1">
    <property type="nucleotide sequence ID" value="NZ_MIQE01000009.1"/>
</dbReference>
<dbReference type="EMBL" id="MIQE01000009">
    <property type="protein sequence ID" value="OFA12167.1"/>
    <property type="molecule type" value="Genomic_DNA"/>
</dbReference>
<keyword evidence="1" id="KW-0812">Transmembrane</keyword>
<dbReference type="Proteomes" id="UP000177010">
    <property type="component" value="Unassembled WGS sequence"/>
</dbReference>
<evidence type="ECO:0000256" key="1">
    <source>
        <dbReference type="SAM" id="Phobius"/>
    </source>
</evidence>
<evidence type="ECO:0000313" key="3">
    <source>
        <dbReference type="Proteomes" id="UP000177010"/>
    </source>
</evidence>
<keyword evidence="1" id="KW-0472">Membrane</keyword>
<feature type="transmembrane region" description="Helical" evidence="1">
    <location>
        <begin position="44"/>
        <end position="61"/>
    </location>
</feature>
<name>A0A1E7XGF4_9LACO</name>
<dbReference type="AlphaFoldDB" id="A0A1E7XGF4"/>
<keyword evidence="1" id="KW-1133">Transmembrane helix</keyword>
<evidence type="ECO:0000313" key="2">
    <source>
        <dbReference type="EMBL" id="OFA12167.1"/>
    </source>
</evidence>
<comment type="caution">
    <text evidence="2">The sequence shown here is derived from an EMBL/GenBank/DDBJ whole genome shotgun (WGS) entry which is preliminary data.</text>
</comment>
<protein>
    <submittedName>
        <fullName evidence="2">Uncharacterized protein</fullName>
    </submittedName>
</protein>
<sequence length="65" mass="7014">MDQSKQGSHQPQKVAITNNHLLGLSLGLLGGLTLDALFGFRTGTFFTFVGIVLGMSGFLDFKEIK</sequence>